<dbReference type="Gene3D" id="2.60.40.1240">
    <property type="match status" value="1"/>
</dbReference>
<reference evidence="4" key="1">
    <citation type="submission" date="2020-01" db="EMBL/GenBank/DDBJ databases">
        <title>Insect and environment-associated Actinomycetes.</title>
        <authorList>
            <person name="Currrie C."/>
            <person name="Chevrette M."/>
            <person name="Carlson C."/>
            <person name="Stubbendieck R."/>
            <person name="Wendt-Pienkowski E."/>
        </authorList>
    </citation>
    <scope>NUCLEOTIDE SEQUENCE</scope>
    <source>
        <strain evidence="4">SID12501</strain>
    </source>
</reference>
<comment type="caution">
    <text evidence="4">The sequence shown here is derived from an EMBL/GenBank/DDBJ whole genome shotgun (WGS) entry which is preliminary data.</text>
</comment>
<feature type="chain" id="PRO_5038405805" evidence="2">
    <location>
        <begin position="23"/>
        <end position="199"/>
    </location>
</feature>
<dbReference type="Pfam" id="PF11611">
    <property type="entry name" value="DUF4352"/>
    <property type="match status" value="1"/>
</dbReference>
<dbReference type="EMBL" id="JAAGLU010000009">
    <property type="protein sequence ID" value="NEC86645.1"/>
    <property type="molecule type" value="Genomic_DNA"/>
</dbReference>
<dbReference type="PROSITE" id="PS51257">
    <property type="entry name" value="PROKAR_LIPOPROTEIN"/>
    <property type="match status" value="1"/>
</dbReference>
<dbReference type="InterPro" id="IPR029050">
    <property type="entry name" value="Immunoprotect_excell_Ig-like"/>
</dbReference>
<dbReference type="InterPro" id="IPR029051">
    <property type="entry name" value="DUF4352"/>
</dbReference>
<evidence type="ECO:0000256" key="2">
    <source>
        <dbReference type="SAM" id="SignalP"/>
    </source>
</evidence>
<gene>
    <name evidence="4" type="ORF">G3I71_12640</name>
</gene>
<organism evidence="4">
    <name type="scientific">Streptomyces sp. SID12501</name>
    <dbReference type="NCBI Taxonomy" id="2706042"/>
    <lineage>
        <taxon>Bacteria</taxon>
        <taxon>Bacillati</taxon>
        <taxon>Actinomycetota</taxon>
        <taxon>Actinomycetes</taxon>
        <taxon>Kitasatosporales</taxon>
        <taxon>Streptomycetaceae</taxon>
        <taxon>Streptomyces</taxon>
    </lineage>
</organism>
<keyword evidence="1 2" id="KW-0732">Signal</keyword>
<proteinExistence type="predicted"/>
<evidence type="ECO:0000259" key="3">
    <source>
        <dbReference type="Pfam" id="PF11611"/>
    </source>
</evidence>
<dbReference type="AlphaFoldDB" id="A0A6B3BQL4"/>
<evidence type="ECO:0000256" key="1">
    <source>
        <dbReference type="ARBA" id="ARBA00022729"/>
    </source>
</evidence>
<evidence type="ECO:0000313" key="4">
    <source>
        <dbReference type="EMBL" id="NEC86645.1"/>
    </source>
</evidence>
<sequence length="199" mass="19939">MRGAVGFVVTAFLATAAVGCSAGEKVITAPAASSASASALAVRASSSSDTPSAEPSPSDSAVVGDTVNLTGLEDGQALAVTVVKVVDPARAENPYATPKAGKRFVAVQFRLKNTGTAVYSDSPGNGARLVDTAGQRFDETYGDTAAGPGFPGSVTAAPGDTALGFISFEVPSTSTIARVQFTMSSGFADNTGQWNVPAR</sequence>
<accession>A0A6B3BQL4</accession>
<feature type="domain" description="DUF4352" evidence="3">
    <location>
        <begin position="77"/>
        <end position="185"/>
    </location>
</feature>
<name>A0A6B3BQL4_9ACTN</name>
<protein>
    <submittedName>
        <fullName evidence="4">DUF4352 domain-containing protein</fullName>
    </submittedName>
</protein>
<feature type="signal peptide" evidence="2">
    <location>
        <begin position="1"/>
        <end position="22"/>
    </location>
</feature>